<dbReference type="GO" id="GO:0009166">
    <property type="term" value="P:nucleotide catabolic process"/>
    <property type="evidence" value="ECO:0007669"/>
    <property type="project" value="InterPro"/>
</dbReference>
<evidence type="ECO:0000313" key="6">
    <source>
        <dbReference type="Proteomes" id="UP000199026"/>
    </source>
</evidence>
<dbReference type="SUPFAM" id="SSF55816">
    <property type="entry name" value="5'-nucleotidase (syn. UDP-sugar hydrolase), C-terminal domain"/>
    <property type="match status" value="1"/>
</dbReference>
<dbReference type="InterPro" id="IPR008334">
    <property type="entry name" value="5'-Nucleotdase_C"/>
</dbReference>
<dbReference type="Proteomes" id="UP000199026">
    <property type="component" value="Unassembled WGS sequence"/>
</dbReference>
<dbReference type="GO" id="GO:0016787">
    <property type="term" value="F:hydrolase activity"/>
    <property type="evidence" value="ECO:0007669"/>
    <property type="project" value="UniProtKB-KW"/>
</dbReference>
<dbReference type="STRING" id="576131.SAMN05444486_103256"/>
<evidence type="ECO:0000256" key="1">
    <source>
        <dbReference type="ARBA" id="ARBA00022729"/>
    </source>
</evidence>
<dbReference type="InterPro" id="IPR036907">
    <property type="entry name" value="5'-Nucleotdase_C_sf"/>
</dbReference>
<proteinExistence type="inferred from homology"/>
<dbReference type="PANTHER" id="PTHR11575">
    <property type="entry name" value="5'-NUCLEOTIDASE-RELATED"/>
    <property type="match status" value="1"/>
</dbReference>
<dbReference type="InterPro" id="IPR029052">
    <property type="entry name" value="Metallo-depent_PP-like"/>
</dbReference>
<keyword evidence="6" id="KW-1185">Reference proteome</keyword>
<keyword evidence="1" id="KW-0732">Signal</keyword>
<accession>A0A1H3LYF2</accession>
<evidence type="ECO:0000259" key="3">
    <source>
        <dbReference type="Pfam" id="PF00149"/>
    </source>
</evidence>
<dbReference type="OrthoDB" id="9803927at2"/>
<reference evidence="5 6" key="1">
    <citation type="submission" date="2016-10" db="EMBL/GenBank/DDBJ databases">
        <authorList>
            <person name="de Groot N.N."/>
        </authorList>
    </citation>
    <scope>NUCLEOTIDE SEQUENCE [LARGE SCALE GENOMIC DNA]</scope>
    <source>
        <strain evidence="5 6">DSM 24677</strain>
    </source>
</reference>
<dbReference type="Gene3D" id="3.90.780.10">
    <property type="entry name" value="5'-Nucleotidase, C-terminal domain"/>
    <property type="match status" value="1"/>
</dbReference>
<organism evidence="5 6">
    <name type="scientific">Lentibacter algarum</name>
    <dbReference type="NCBI Taxonomy" id="576131"/>
    <lineage>
        <taxon>Bacteria</taxon>
        <taxon>Pseudomonadati</taxon>
        <taxon>Pseudomonadota</taxon>
        <taxon>Alphaproteobacteria</taxon>
        <taxon>Rhodobacterales</taxon>
        <taxon>Roseobacteraceae</taxon>
        <taxon>Lentibacter</taxon>
    </lineage>
</organism>
<dbReference type="GO" id="GO:0030288">
    <property type="term" value="C:outer membrane-bounded periplasmic space"/>
    <property type="evidence" value="ECO:0007669"/>
    <property type="project" value="TreeGrafter"/>
</dbReference>
<dbReference type="PANTHER" id="PTHR11575:SF6">
    <property type="entry name" value="2',3'-CYCLIC-NUCLEOTIDE 2'-PHOSPHODIESTERASE_3'-NUCLEOTIDASE"/>
    <property type="match status" value="1"/>
</dbReference>
<comment type="similarity">
    <text evidence="2">Belongs to the 5'-nucleotidase family.</text>
</comment>
<protein>
    <submittedName>
        <fullName evidence="5">2',3'-cyclic-nucleotide 2'-phosphodiesterase / 3'-nucleotidase</fullName>
    </submittedName>
</protein>
<keyword evidence="2" id="KW-0378">Hydrolase</keyword>
<dbReference type="EMBL" id="FNPR01000003">
    <property type="protein sequence ID" value="SDY69430.1"/>
    <property type="molecule type" value="Genomic_DNA"/>
</dbReference>
<dbReference type="GO" id="GO:0000166">
    <property type="term" value="F:nucleotide binding"/>
    <property type="evidence" value="ECO:0007669"/>
    <property type="project" value="UniProtKB-KW"/>
</dbReference>
<name>A0A1H3LYF2_9RHOB</name>
<keyword evidence="2" id="KW-0547">Nucleotide-binding</keyword>
<gene>
    <name evidence="5" type="ORF">SAMN05444486_103256</name>
</gene>
<dbReference type="Pfam" id="PF00149">
    <property type="entry name" value="Metallophos"/>
    <property type="match status" value="1"/>
</dbReference>
<sequence>MLRILQTTDLHAHALAFDYNNNNFFARRGLSRSALQIENAKAIDQPCLLFDTGDFLQGSPIADRLAQEPETHHDTHPMITAMNLLGYDAATIGNHDLDFGIDHLAASLSQANFPFVSANLLLPPHVASQLKRYVILERAFVGYDTPLRIGVTGCLPSITLKDAAGLDPSIACEPIAPALSRAIADMKREGVDIVIVLAHCGREAIEAEITPLHGVDVVLGGHTHELLPAPKQGVVEVSQPQTPVMISGALGEYVGQIDLMFSQGDDAWRIESAEMQMKQNAPKAPESVEIVDALAQDHDETVLAVAKPLGQTTSQIDSFFALVANNSGLQLLAETFENAVKAKLEDTRWSHLPVLSVAAPVRTGGLNGATHFCHIPAGTIRLRDLDKIYSFPDTLCALLITGKALRVWLEMSASIFNQIPIGSQGQALLNPSFPGYLFDVIPQLTYEIDLSKPALFNERRERLKNSGRRISALTYQGKPVADDTLFVLAASSFRARGVLPEMDEADVPRLILDTGQSCRSILSSYIVNAATLDLKTKPSWRFKPTPNASAHFLTSQRAESKPDCGIEFVRETSQGFAEMRICLSGRPNQRGLASGGPQLADFA</sequence>
<feature type="domain" description="Calcineurin-like phosphoesterase" evidence="3">
    <location>
        <begin position="2"/>
        <end position="225"/>
    </location>
</feature>
<dbReference type="Gene3D" id="3.60.21.10">
    <property type="match status" value="1"/>
</dbReference>
<dbReference type="AlphaFoldDB" id="A0A1H3LYF2"/>
<evidence type="ECO:0000259" key="4">
    <source>
        <dbReference type="Pfam" id="PF02872"/>
    </source>
</evidence>
<dbReference type="PRINTS" id="PR01607">
    <property type="entry name" value="APYRASEFAMLY"/>
</dbReference>
<dbReference type="Pfam" id="PF02872">
    <property type="entry name" value="5_nucleotid_C"/>
    <property type="match status" value="1"/>
</dbReference>
<dbReference type="InterPro" id="IPR004843">
    <property type="entry name" value="Calcineurin-like_PHP"/>
</dbReference>
<dbReference type="InterPro" id="IPR006179">
    <property type="entry name" value="5_nucleotidase/apyrase"/>
</dbReference>
<evidence type="ECO:0000313" key="5">
    <source>
        <dbReference type="EMBL" id="SDY69430.1"/>
    </source>
</evidence>
<dbReference type="SUPFAM" id="SSF56300">
    <property type="entry name" value="Metallo-dependent phosphatases"/>
    <property type="match status" value="1"/>
</dbReference>
<feature type="domain" description="5'-Nucleotidase C-terminal" evidence="4">
    <location>
        <begin position="364"/>
        <end position="497"/>
    </location>
</feature>
<evidence type="ECO:0000256" key="2">
    <source>
        <dbReference type="RuleBase" id="RU362119"/>
    </source>
</evidence>